<evidence type="ECO:0000313" key="7">
    <source>
        <dbReference type="EMBL" id="SDG45573.1"/>
    </source>
</evidence>
<dbReference type="InterPro" id="IPR036259">
    <property type="entry name" value="MFS_trans_sf"/>
</dbReference>
<dbReference type="PANTHER" id="PTHR23531:SF1">
    <property type="entry name" value="QUINOLENE RESISTANCE PROTEIN NORA"/>
    <property type="match status" value="1"/>
</dbReference>
<dbReference type="GO" id="GO:0005886">
    <property type="term" value="C:plasma membrane"/>
    <property type="evidence" value="ECO:0007669"/>
    <property type="project" value="UniProtKB-SubCell"/>
</dbReference>
<proteinExistence type="predicted"/>
<keyword evidence="4 5" id="KW-0472">Membrane</keyword>
<feature type="transmembrane region" description="Helical" evidence="5">
    <location>
        <begin position="112"/>
        <end position="138"/>
    </location>
</feature>
<reference evidence="8" key="1">
    <citation type="submission" date="2016-10" db="EMBL/GenBank/DDBJ databases">
        <authorList>
            <person name="Varghese N."/>
            <person name="Submissions S."/>
        </authorList>
    </citation>
    <scope>NUCLEOTIDE SEQUENCE [LARGE SCALE GENOMIC DNA]</scope>
    <source>
        <strain evidence="8">DSM 44526</strain>
    </source>
</reference>
<dbReference type="Pfam" id="PF07690">
    <property type="entry name" value="MFS_1"/>
    <property type="match status" value="1"/>
</dbReference>
<dbReference type="PANTHER" id="PTHR23531">
    <property type="entry name" value="QUINOLENE RESISTANCE PROTEIN NORA"/>
    <property type="match status" value="1"/>
</dbReference>
<evidence type="ECO:0000256" key="5">
    <source>
        <dbReference type="SAM" id="Phobius"/>
    </source>
</evidence>
<feature type="transmembrane region" description="Helical" evidence="5">
    <location>
        <begin position="342"/>
        <end position="366"/>
    </location>
</feature>
<dbReference type="InterPro" id="IPR011701">
    <property type="entry name" value="MFS"/>
</dbReference>
<evidence type="ECO:0000256" key="4">
    <source>
        <dbReference type="ARBA" id="ARBA00023136"/>
    </source>
</evidence>
<dbReference type="OrthoDB" id="5189108at2"/>
<dbReference type="RefSeq" id="WP_091063310.1">
    <property type="nucleotide sequence ID" value="NZ_FNCF01000004.1"/>
</dbReference>
<feature type="transmembrane region" description="Helical" evidence="5">
    <location>
        <begin position="150"/>
        <end position="173"/>
    </location>
</feature>
<feature type="transmembrane region" description="Helical" evidence="5">
    <location>
        <begin position="56"/>
        <end position="79"/>
    </location>
</feature>
<evidence type="ECO:0000259" key="6">
    <source>
        <dbReference type="PROSITE" id="PS50850"/>
    </source>
</evidence>
<comment type="subcellular location">
    <subcellularLocation>
        <location evidence="1">Cell membrane</location>
        <topology evidence="1">Multi-pass membrane protein</topology>
    </subcellularLocation>
</comment>
<accession>A0A1G7UDL5</accession>
<evidence type="ECO:0000256" key="3">
    <source>
        <dbReference type="ARBA" id="ARBA00022989"/>
    </source>
</evidence>
<feature type="transmembrane region" description="Helical" evidence="5">
    <location>
        <begin position="219"/>
        <end position="243"/>
    </location>
</feature>
<evidence type="ECO:0000256" key="2">
    <source>
        <dbReference type="ARBA" id="ARBA00022692"/>
    </source>
</evidence>
<keyword evidence="2 5" id="KW-0812">Transmembrane</keyword>
<feature type="transmembrane region" description="Helical" evidence="5">
    <location>
        <begin position="306"/>
        <end position="330"/>
    </location>
</feature>
<name>A0A1G7UDL5_9ACTN</name>
<dbReference type="Gene3D" id="1.20.1250.20">
    <property type="entry name" value="MFS general substrate transporter like domains"/>
    <property type="match status" value="1"/>
</dbReference>
<feature type="domain" description="Major facilitator superfamily (MFS) profile" evidence="6">
    <location>
        <begin position="24"/>
        <end position="392"/>
    </location>
</feature>
<sequence>MDGVAEQETGQQTGRGTGPVWRVPAVRALLAASLLGFTSYAVTLAALPSYAVRGGAGVAAAGLVTTVFLAATVLTQLAVPRLVGRVGLGPVLAGGLLAIGGPAPLYLLGDGVGWLCAVSAVRGTGFGVLTVLGATIAARVVPPSRRGESLGLYGLALGLPTLAATPGGVALVLSDRFPLVVAVATLPLLGLLAVPRLVRAVPRAVTAPSGDPAGPAVRAAAPPSAVLLVVTLAGAGVVTFLPIARPDGVVATVALLVFGATGALCRWAGGVLTDRYGTRVLLPAALLLGVLGLVLLAVGLDADAAVYAGAAVFGVAYGGSQNTTLVVAMARAGERGTTTASAVWNAAFDAGTGLGALAVGVVAAAVGLELSYAVLAGLLVLVLPVAVRVTRR</sequence>
<evidence type="ECO:0000313" key="8">
    <source>
        <dbReference type="Proteomes" id="UP000198863"/>
    </source>
</evidence>
<feature type="transmembrane region" description="Helical" evidence="5">
    <location>
        <begin position="179"/>
        <end position="198"/>
    </location>
</feature>
<dbReference type="InterPro" id="IPR020846">
    <property type="entry name" value="MFS_dom"/>
</dbReference>
<gene>
    <name evidence="7" type="ORF">SAMN05660324_2589</name>
</gene>
<keyword evidence="8" id="KW-1185">Reference proteome</keyword>
<organism evidence="7 8">
    <name type="scientific">Klenkia brasiliensis</name>
    <dbReference type="NCBI Taxonomy" id="333142"/>
    <lineage>
        <taxon>Bacteria</taxon>
        <taxon>Bacillati</taxon>
        <taxon>Actinomycetota</taxon>
        <taxon>Actinomycetes</taxon>
        <taxon>Geodermatophilales</taxon>
        <taxon>Geodermatophilaceae</taxon>
        <taxon>Klenkia</taxon>
    </lineage>
</organism>
<dbReference type="AlphaFoldDB" id="A0A1G7UDL5"/>
<dbReference type="Proteomes" id="UP000198863">
    <property type="component" value="Unassembled WGS sequence"/>
</dbReference>
<dbReference type="InterPro" id="IPR052714">
    <property type="entry name" value="MFS_Exporter"/>
</dbReference>
<dbReference type="EMBL" id="FNCF01000004">
    <property type="protein sequence ID" value="SDG45573.1"/>
    <property type="molecule type" value="Genomic_DNA"/>
</dbReference>
<keyword evidence="3 5" id="KW-1133">Transmembrane helix</keyword>
<feature type="transmembrane region" description="Helical" evidence="5">
    <location>
        <begin position="86"/>
        <end position="106"/>
    </location>
</feature>
<protein>
    <submittedName>
        <fullName evidence="7">Predicted arabinose efflux permease, MFS family</fullName>
    </submittedName>
</protein>
<dbReference type="PROSITE" id="PS50850">
    <property type="entry name" value="MFS"/>
    <property type="match status" value="1"/>
</dbReference>
<dbReference type="GO" id="GO:0022857">
    <property type="term" value="F:transmembrane transporter activity"/>
    <property type="evidence" value="ECO:0007669"/>
    <property type="project" value="InterPro"/>
</dbReference>
<feature type="transmembrane region" description="Helical" evidence="5">
    <location>
        <begin position="280"/>
        <end position="300"/>
    </location>
</feature>
<feature type="transmembrane region" description="Helical" evidence="5">
    <location>
        <begin position="28"/>
        <end position="50"/>
    </location>
</feature>
<dbReference type="SUPFAM" id="SSF103473">
    <property type="entry name" value="MFS general substrate transporter"/>
    <property type="match status" value="1"/>
</dbReference>
<feature type="transmembrane region" description="Helical" evidence="5">
    <location>
        <begin position="249"/>
        <end position="268"/>
    </location>
</feature>
<feature type="transmembrane region" description="Helical" evidence="5">
    <location>
        <begin position="372"/>
        <end position="390"/>
    </location>
</feature>
<evidence type="ECO:0000256" key="1">
    <source>
        <dbReference type="ARBA" id="ARBA00004651"/>
    </source>
</evidence>